<dbReference type="EMBL" id="VUOB01000002">
    <property type="protein sequence ID" value="KAA2266466.1"/>
    <property type="molecule type" value="Genomic_DNA"/>
</dbReference>
<organism evidence="1 2">
    <name type="scientific">Solihabitans fulvus</name>
    <dbReference type="NCBI Taxonomy" id="1892852"/>
    <lineage>
        <taxon>Bacteria</taxon>
        <taxon>Bacillati</taxon>
        <taxon>Actinomycetota</taxon>
        <taxon>Actinomycetes</taxon>
        <taxon>Pseudonocardiales</taxon>
        <taxon>Pseudonocardiaceae</taxon>
        <taxon>Solihabitans</taxon>
    </lineage>
</organism>
<dbReference type="Proteomes" id="UP000323454">
    <property type="component" value="Unassembled WGS sequence"/>
</dbReference>
<dbReference type="AlphaFoldDB" id="A0A5B2XSQ2"/>
<keyword evidence="2" id="KW-1185">Reference proteome</keyword>
<evidence type="ECO:0008006" key="3">
    <source>
        <dbReference type="Google" id="ProtNLM"/>
    </source>
</evidence>
<reference evidence="1 2" key="1">
    <citation type="submission" date="2019-09" db="EMBL/GenBank/DDBJ databases">
        <title>Goodfellowia gen. nov., a new genus of the Pseudonocardineae related to Actinoalloteichus, containing Goodfellowia coeruleoviolacea gen. nov., comb. nov. gen. nov., comb. nov.</title>
        <authorList>
            <person name="Labeda D."/>
        </authorList>
    </citation>
    <scope>NUCLEOTIDE SEQUENCE [LARGE SCALE GENOMIC DNA]</scope>
    <source>
        <strain evidence="1 2">AN110305</strain>
    </source>
</reference>
<evidence type="ECO:0000313" key="2">
    <source>
        <dbReference type="Proteomes" id="UP000323454"/>
    </source>
</evidence>
<accession>A0A5B2XSQ2</accession>
<reference evidence="1 2" key="2">
    <citation type="submission" date="2019-09" db="EMBL/GenBank/DDBJ databases">
        <authorList>
            <person name="Jin C."/>
        </authorList>
    </citation>
    <scope>NUCLEOTIDE SEQUENCE [LARGE SCALE GENOMIC DNA]</scope>
    <source>
        <strain evidence="1 2">AN110305</strain>
    </source>
</reference>
<dbReference type="OrthoDB" id="3622700at2"/>
<gene>
    <name evidence="1" type="ORF">F0L68_01580</name>
</gene>
<proteinExistence type="predicted"/>
<dbReference type="RefSeq" id="WP_149847572.1">
    <property type="nucleotide sequence ID" value="NZ_VUOB01000002.1"/>
</dbReference>
<protein>
    <recommendedName>
        <fullName evidence="3">Lipoprotein</fullName>
    </recommendedName>
</protein>
<comment type="caution">
    <text evidence="1">The sequence shown here is derived from an EMBL/GenBank/DDBJ whole genome shotgun (WGS) entry which is preliminary data.</text>
</comment>
<sequence length="128" mass="13694">MTDTAAELTDRADELRAVADRISAVFGASPTVTMNERLDCDPAEPGRTFRWEYNVRVPATLESAQRLADSVIPALTEDGWTVTNRDSPAEVAAQFSRDGSYLGVHIARSGAGDVVVGGATPCIDVVER</sequence>
<evidence type="ECO:0000313" key="1">
    <source>
        <dbReference type="EMBL" id="KAA2266466.1"/>
    </source>
</evidence>
<name>A0A5B2XSQ2_9PSEU</name>